<evidence type="ECO:0000313" key="1">
    <source>
        <dbReference type="EMBL" id="CAB4019175.1"/>
    </source>
</evidence>
<dbReference type="EMBL" id="CACRXK020010332">
    <property type="protein sequence ID" value="CAB4019175.1"/>
    <property type="molecule type" value="Genomic_DNA"/>
</dbReference>
<dbReference type="SUPFAM" id="SSF144232">
    <property type="entry name" value="HIT/MYND zinc finger-like"/>
    <property type="match status" value="1"/>
</dbReference>
<dbReference type="AlphaFoldDB" id="A0A6S7IJA1"/>
<dbReference type="PROSITE" id="PS01360">
    <property type="entry name" value="ZF_MYND_1"/>
    <property type="match status" value="1"/>
</dbReference>
<reference evidence="1" key="1">
    <citation type="submission" date="2020-04" db="EMBL/GenBank/DDBJ databases">
        <authorList>
            <person name="Alioto T."/>
            <person name="Alioto T."/>
            <person name="Gomez Garrido J."/>
        </authorList>
    </citation>
    <scope>NUCLEOTIDE SEQUENCE</scope>
    <source>
        <strain evidence="1">A484AB</strain>
    </source>
</reference>
<keyword evidence="2" id="KW-1185">Reference proteome</keyword>
<feature type="non-terminal residue" evidence="1">
    <location>
        <position position="227"/>
    </location>
</feature>
<name>A0A6S7IJA1_PARCT</name>
<proteinExistence type="predicted"/>
<comment type="caution">
    <text evidence="1">The sequence shown here is derived from an EMBL/GenBank/DDBJ whole genome shotgun (WGS) entry which is preliminary data.</text>
</comment>
<dbReference type="PROSITE" id="PS50865">
    <property type="entry name" value="ZF_MYND_2"/>
    <property type="match status" value="1"/>
</dbReference>
<dbReference type="OrthoDB" id="265776at2759"/>
<sequence length="227" mass="26026">PSTAFDHWMQLNLPIPEDPKYLSVHVFFVDPEKKPLKTKIKVCQRTHCSDLISQLSHIVDIPARCLLLLRSKYSRISHIYDPIEEVSLSSNDEILIACEIVVSKQDVSSSNTKDENACSESCESNFKKNIDKHCSYDVVHISVIQRLTHSVTGKCHNCGLEKSPLSYCSKCCKVAYCNRECQRNNWKYHRQYCEFQPFIIGTPFIISIDSSKATLDNLQKKAFSYAR</sequence>
<protein>
    <submittedName>
        <fullName evidence="1">Uncharacterized protein</fullName>
    </submittedName>
</protein>
<dbReference type="Pfam" id="PF01753">
    <property type="entry name" value="zf-MYND"/>
    <property type="match status" value="1"/>
</dbReference>
<dbReference type="InterPro" id="IPR002893">
    <property type="entry name" value="Znf_MYND"/>
</dbReference>
<dbReference type="Gene3D" id="6.10.140.2220">
    <property type="match status" value="1"/>
</dbReference>
<dbReference type="Proteomes" id="UP001152795">
    <property type="component" value="Unassembled WGS sequence"/>
</dbReference>
<evidence type="ECO:0000313" key="2">
    <source>
        <dbReference type="Proteomes" id="UP001152795"/>
    </source>
</evidence>
<organism evidence="1 2">
    <name type="scientific">Paramuricea clavata</name>
    <name type="common">Red gorgonian</name>
    <name type="synonym">Violescent sea-whip</name>
    <dbReference type="NCBI Taxonomy" id="317549"/>
    <lineage>
        <taxon>Eukaryota</taxon>
        <taxon>Metazoa</taxon>
        <taxon>Cnidaria</taxon>
        <taxon>Anthozoa</taxon>
        <taxon>Octocorallia</taxon>
        <taxon>Malacalcyonacea</taxon>
        <taxon>Plexauridae</taxon>
        <taxon>Paramuricea</taxon>
    </lineage>
</organism>
<accession>A0A6S7IJA1</accession>
<gene>
    <name evidence="1" type="ORF">PACLA_8A059401</name>
</gene>